<name>A0AAT9GPB5_9CREN</name>
<accession>A0AAT9GPB5</accession>
<dbReference type="KEGG" id="sjv:SJAV_06080"/>
<sequence length="345" mass="39884">MENFLKEPNKDELRQLASRILSESETCIRISYTPDDLIFAFLVLKYGKQNSISFTSNECKIELITNDAGKIIKINNQQFYIGRNAFTSIFPVSTDDVLPILAGITTSMILERRNYTELELDIINNDLVKLGVITEKNLKIPNYKSLPLFFSLMLSFDPYIPEVTGNRENSIKMLKEINISETDRLEDIDEAKLNSLVYKIISNTLKINPRFSRENLITDRAYYLEYDSLELALSLIYFLDLKGSGDLFQFTISPNYAETIIYKFRDELSKGFFIKNVEETNNYYIVETNLKSPLLIQLILLQMNKIKRNKPIIIKLPEGFFTSRTQVLKIKEGLNKVEDLNKGNL</sequence>
<protein>
    <recommendedName>
        <fullName evidence="2">Single-stranded DNA exonuclease</fullName>
    </recommendedName>
</protein>
<dbReference type="InterPro" id="IPR017013">
    <property type="entry name" value="Arc_Cdc45"/>
</dbReference>
<dbReference type="AlphaFoldDB" id="A0AAT9GPB5"/>
<evidence type="ECO:0000313" key="1">
    <source>
        <dbReference type="EMBL" id="BFH72664.1"/>
    </source>
</evidence>
<reference evidence="1" key="1">
    <citation type="submission" date="2024-03" db="EMBL/GenBank/DDBJ databases">
        <title>Complete genome sequence of Sulfurisphaera javensis strain KD-1.</title>
        <authorList>
            <person name="Sakai H."/>
            <person name="Nur N."/>
            <person name="Suwanto A."/>
            <person name="Kurosawa N."/>
        </authorList>
    </citation>
    <scope>NUCLEOTIDE SEQUENCE</scope>
    <source>
        <strain evidence="1">KD-1</strain>
    </source>
</reference>
<organism evidence="1">
    <name type="scientific">Sulfurisphaera javensis</name>
    <dbReference type="NCBI Taxonomy" id="2049879"/>
    <lineage>
        <taxon>Archaea</taxon>
        <taxon>Thermoproteota</taxon>
        <taxon>Thermoprotei</taxon>
        <taxon>Sulfolobales</taxon>
        <taxon>Sulfolobaceae</taxon>
        <taxon>Sulfurisphaera</taxon>
    </lineage>
</organism>
<dbReference type="RefSeq" id="WP_369610868.1">
    <property type="nucleotide sequence ID" value="NZ_AP031322.1"/>
</dbReference>
<gene>
    <name evidence="1" type="ORF">SJAV_06080</name>
</gene>
<dbReference type="GeneID" id="92353543"/>
<proteinExistence type="predicted"/>
<evidence type="ECO:0008006" key="2">
    <source>
        <dbReference type="Google" id="ProtNLM"/>
    </source>
</evidence>
<dbReference type="PIRSF" id="PIRSF032968">
    <property type="entry name" value="UCP032968"/>
    <property type="match status" value="1"/>
</dbReference>
<dbReference type="EMBL" id="AP031322">
    <property type="protein sequence ID" value="BFH72664.1"/>
    <property type="molecule type" value="Genomic_DNA"/>
</dbReference>